<comment type="function">
    <text evidence="3">Involved in pre-mRNA splicing.</text>
</comment>
<dbReference type="OrthoDB" id="666364at2759"/>
<comment type="similarity">
    <text evidence="1 3">Belongs to the SNW family.</text>
</comment>
<evidence type="ECO:0000313" key="7">
    <source>
        <dbReference type="Proteomes" id="UP000190831"/>
    </source>
</evidence>
<evidence type="ECO:0000256" key="3">
    <source>
        <dbReference type="RuleBase" id="RU367140"/>
    </source>
</evidence>
<sequence length="464" mass="52486">MLKAGSLSSLLPPPKYKFARSQQNRDLHIKQNDSGKVNREISDEPRDGMALLPVPQVNFQDFLPLRNAKPDLEIPRPTENEVKTSYLHTKALIDKILGEKLQPQGTSFKSSKKAIESSEVIQYALPSSSENGEPRTRSLKIVEHAADPLQPKMFKVKKVVAPADETPTPVLSKSDDVSRTISSEERSKWNIPSAISSWKNPNGYAIALDKRLGSDTRYSKDSLEPHEISDKFAKLSEALDSAERMARQEVKQRADAKRELAERQAKEKEEKLRVMARQAREERSREMRERVSSSISAQRLGDDAERREAIRRERRKQLEKDLHRSKRSTADRLKALAMSQGRDISDKVILGAAKATESSEIQYDSRLFARGANANAHRSEDQVYDNPLFVQRSIDSIYHPNRSANHEMQTEEVVSSIQNSARFSSLGNKRTREGPVEFTAKDDESGLTEADNESIIKGKRQRTD</sequence>
<keyword evidence="7" id="KW-1185">Reference proteome</keyword>
<reference evidence="6 7" key="1">
    <citation type="submission" date="2016-03" db="EMBL/GenBank/DDBJ databases">
        <authorList>
            <person name="Devillers H."/>
        </authorList>
    </citation>
    <scope>NUCLEOTIDE SEQUENCE [LARGE SCALE GENOMIC DNA]</scope>
    <source>
        <strain evidence="6">CBS 6772</strain>
    </source>
</reference>
<organism evidence="6 7">
    <name type="scientific">Lachancea fermentati</name>
    <name type="common">Zygosaccharomyces fermentati</name>
    <dbReference type="NCBI Taxonomy" id="4955"/>
    <lineage>
        <taxon>Eukaryota</taxon>
        <taxon>Fungi</taxon>
        <taxon>Dikarya</taxon>
        <taxon>Ascomycota</taxon>
        <taxon>Saccharomycotina</taxon>
        <taxon>Saccharomycetes</taxon>
        <taxon>Saccharomycetales</taxon>
        <taxon>Saccharomycetaceae</taxon>
        <taxon>Lachancea</taxon>
    </lineage>
</organism>
<proteinExistence type="inferred from homology"/>
<name>A0A1G4MC32_LACFM</name>
<dbReference type="EMBL" id="LT598492">
    <property type="protein sequence ID" value="SCW01386.1"/>
    <property type="molecule type" value="Genomic_DNA"/>
</dbReference>
<dbReference type="PANTHER" id="PTHR12096">
    <property type="entry name" value="NUCLEAR PROTEIN SKIP-RELATED"/>
    <property type="match status" value="1"/>
</dbReference>
<feature type="compositionally biased region" description="Polar residues" evidence="4">
    <location>
        <begin position="410"/>
        <end position="428"/>
    </location>
</feature>
<feature type="compositionally biased region" description="Basic and acidic residues" evidence="4">
    <location>
        <begin position="430"/>
        <end position="444"/>
    </location>
</feature>
<evidence type="ECO:0000313" key="6">
    <source>
        <dbReference type="EMBL" id="SCW01386.1"/>
    </source>
</evidence>
<dbReference type="Proteomes" id="UP000190831">
    <property type="component" value="Chromosome D"/>
</dbReference>
<evidence type="ECO:0000256" key="4">
    <source>
        <dbReference type="SAM" id="MobiDB-lite"/>
    </source>
</evidence>
<dbReference type="Pfam" id="PF02731">
    <property type="entry name" value="SKIP_SNW"/>
    <property type="match status" value="1"/>
</dbReference>
<feature type="compositionally biased region" description="Basic and acidic residues" evidence="4">
    <location>
        <begin position="23"/>
        <end position="47"/>
    </location>
</feature>
<dbReference type="GO" id="GO:0005681">
    <property type="term" value="C:spliceosomal complex"/>
    <property type="evidence" value="ECO:0007669"/>
    <property type="project" value="UniProtKB-UniRule"/>
</dbReference>
<gene>
    <name evidence="6" type="ORF">LAFE_0D11430G</name>
</gene>
<keyword evidence="3" id="KW-0747">Spliceosome</keyword>
<feature type="region of interest" description="Disordered" evidence="4">
    <location>
        <begin position="400"/>
        <end position="464"/>
    </location>
</feature>
<comment type="subunit">
    <text evidence="3">Associated with the spliceosome.</text>
</comment>
<feature type="region of interest" description="Disordered" evidence="4">
    <location>
        <begin position="166"/>
        <end position="186"/>
    </location>
</feature>
<feature type="domain" description="SKI-interacting protein SKIP SNW" evidence="5">
    <location>
        <begin position="121"/>
        <end position="283"/>
    </location>
</feature>
<dbReference type="InterPro" id="IPR004015">
    <property type="entry name" value="SKI-int_prot_SKIP_SNW-dom"/>
</dbReference>
<dbReference type="InterPro" id="IPR017862">
    <property type="entry name" value="SKI-int_prot_SKIP"/>
</dbReference>
<dbReference type="OMA" id="EDQVYDN"/>
<feature type="region of interest" description="Disordered" evidence="4">
    <location>
        <begin position="246"/>
        <end position="332"/>
    </location>
</feature>
<feature type="compositionally biased region" description="Basic and acidic residues" evidence="4">
    <location>
        <begin position="300"/>
        <end position="332"/>
    </location>
</feature>
<evidence type="ECO:0000256" key="1">
    <source>
        <dbReference type="ARBA" id="ARBA00010197"/>
    </source>
</evidence>
<dbReference type="AlphaFoldDB" id="A0A1G4MC32"/>
<feature type="region of interest" description="Disordered" evidence="4">
    <location>
        <begin position="1"/>
        <end position="47"/>
    </location>
</feature>
<feature type="compositionally biased region" description="Basic and acidic residues" evidence="4">
    <location>
        <begin position="246"/>
        <end position="291"/>
    </location>
</feature>
<keyword evidence="3" id="KW-0539">Nucleus</keyword>
<evidence type="ECO:0000259" key="5">
    <source>
        <dbReference type="Pfam" id="PF02731"/>
    </source>
</evidence>
<dbReference type="STRING" id="4955.A0A1G4MC32"/>
<feature type="compositionally biased region" description="Basic and acidic residues" evidence="4">
    <location>
        <begin position="173"/>
        <end position="186"/>
    </location>
</feature>
<protein>
    <recommendedName>
        <fullName evidence="2 3">Pre-mRNA-processing protein 45</fullName>
    </recommendedName>
</protein>
<dbReference type="GO" id="GO:0000398">
    <property type="term" value="P:mRNA splicing, via spliceosome"/>
    <property type="evidence" value="ECO:0007669"/>
    <property type="project" value="InterPro"/>
</dbReference>
<comment type="subcellular location">
    <subcellularLocation>
        <location evidence="3">Nucleus</location>
    </subcellularLocation>
</comment>
<keyword evidence="3" id="KW-0508">mRNA splicing</keyword>
<accession>A0A1G4MC32</accession>
<evidence type="ECO:0000256" key="2">
    <source>
        <dbReference type="ARBA" id="ARBA00022160"/>
    </source>
</evidence>
<keyword evidence="3" id="KW-0507">mRNA processing</keyword>